<dbReference type="Proteomes" id="UP001295684">
    <property type="component" value="Unassembled WGS sequence"/>
</dbReference>
<name>A0AAD1UHG9_EUPCR</name>
<reference evidence="2" key="1">
    <citation type="submission" date="2023-07" db="EMBL/GenBank/DDBJ databases">
        <authorList>
            <consortium name="AG Swart"/>
            <person name="Singh M."/>
            <person name="Singh A."/>
            <person name="Seah K."/>
            <person name="Emmerich C."/>
        </authorList>
    </citation>
    <scope>NUCLEOTIDE SEQUENCE</scope>
    <source>
        <strain evidence="2">DP1</strain>
    </source>
</reference>
<keyword evidence="3" id="KW-1185">Reference proteome</keyword>
<evidence type="ECO:0000313" key="3">
    <source>
        <dbReference type="Proteomes" id="UP001295684"/>
    </source>
</evidence>
<feature type="compositionally biased region" description="Polar residues" evidence="1">
    <location>
        <begin position="184"/>
        <end position="193"/>
    </location>
</feature>
<feature type="compositionally biased region" description="Low complexity" evidence="1">
    <location>
        <begin position="37"/>
        <end position="60"/>
    </location>
</feature>
<comment type="caution">
    <text evidence="2">The sequence shown here is derived from an EMBL/GenBank/DDBJ whole genome shotgun (WGS) entry which is preliminary data.</text>
</comment>
<evidence type="ECO:0000256" key="1">
    <source>
        <dbReference type="SAM" id="MobiDB-lite"/>
    </source>
</evidence>
<sequence>MDQKKISNFIIKQKTLGRSNGSQNTKTRNPTRSLNYSPTCPSPSTSSKLQSKQLSPFQSQHGHLTNPQIPFKPASSLQFPLKTLKYQYDFKSNPQRKEGLCQRLKKKERNKPFEVTNLRICESLYKREINHRNKVIGSQSKFCFKKNAGNIVDGFSRNLNMKQRIRKAKTSGSKRIFKKKSKLEQNQSCTSTRPDSRFNDRMTMLMDSPGPLNLKINVEIKEPVKPAQKTTPLKKKVISYKLSACVGDTVYGIQSRLNTPASTKKLVVPSSRPSLVTLHGTYLQSIRRSKISSKCQILSSLDSKELTLFLAASRTSSFKESFLQESNCCPSQR</sequence>
<evidence type="ECO:0000313" key="2">
    <source>
        <dbReference type="EMBL" id="CAI2366742.1"/>
    </source>
</evidence>
<dbReference type="AlphaFoldDB" id="A0AAD1UHG9"/>
<protein>
    <submittedName>
        <fullName evidence="2">Uncharacterized protein</fullName>
    </submittedName>
</protein>
<accession>A0AAD1UHG9</accession>
<feature type="region of interest" description="Disordered" evidence="1">
    <location>
        <begin position="10"/>
        <end position="71"/>
    </location>
</feature>
<gene>
    <name evidence="2" type="ORF">ECRASSUSDP1_LOCUS8015</name>
</gene>
<dbReference type="EMBL" id="CAMPGE010007824">
    <property type="protein sequence ID" value="CAI2366742.1"/>
    <property type="molecule type" value="Genomic_DNA"/>
</dbReference>
<feature type="compositionally biased region" description="Polar residues" evidence="1">
    <location>
        <begin position="16"/>
        <end position="36"/>
    </location>
</feature>
<proteinExistence type="predicted"/>
<organism evidence="2 3">
    <name type="scientific">Euplotes crassus</name>
    <dbReference type="NCBI Taxonomy" id="5936"/>
    <lineage>
        <taxon>Eukaryota</taxon>
        <taxon>Sar</taxon>
        <taxon>Alveolata</taxon>
        <taxon>Ciliophora</taxon>
        <taxon>Intramacronucleata</taxon>
        <taxon>Spirotrichea</taxon>
        <taxon>Hypotrichia</taxon>
        <taxon>Euplotida</taxon>
        <taxon>Euplotidae</taxon>
        <taxon>Moneuplotes</taxon>
    </lineage>
</organism>
<feature type="region of interest" description="Disordered" evidence="1">
    <location>
        <begin position="170"/>
        <end position="197"/>
    </location>
</feature>